<evidence type="ECO:0000313" key="3">
    <source>
        <dbReference type="EMBL" id="QHG10663.1"/>
    </source>
</evidence>
<dbReference type="Pfam" id="PF03724">
    <property type="entry name" value="META"/>
    <property type="match status" value="1"/>
</dbReference>
<dbReference type="PANTHER" id="PTHR35535">
    <property type="entry name" value="HEAT SHOCK PROTEIN HSLJ"/>
    <property type="match status" value="1"/>
</dbReference>
<keyword evidence="1" id="KW-0732">Signal</keyword>
<accession>A0A6P1KL98</accession>
<proteinExistence type="predicted"/>
<gene>
    <name evidence="3" type="ORF">GSF12_08430</name>
</gene>
<dbReference type="InterPro" id="IPR005184">
    <property type="entry name" value="DUF306_Meta_HslJ"/>
</dbReference>
<dbReference type="AlphaFoldDB" id="A0A6P1KL98"/>
<name>A0A6P1KL98_FAUOS</name>
<dbReference type="InterPro" id="IPR038670">
    <property type="entry name" value="HslJ-like_sf"/>
</dbReference>
<reference evidence="3" key="1">
    <citation type="journal article" date="2020" name="Microbiol. Resour. Announc.">
        <title>Complete Genome Sequence of Moraxella osloensis Strain YV1, Isolated from an Australian Wastewater Treatment Plant.</title>
        <authorList>
            <person name="Batinovic S."/>
            <person name="Rice D.T.F."/>
            <person name="Seviour R.J."/>
            <person name="Petrovski S."/>
        </authorList>
    </citation>
    <scope>NUCLEOTIDE SEQUENCE</scope>
    <source>
        <strain evidence="3">YV1</strain>
    </source>
</reference>
<dbReference type="InterPro" id="IPR053147">
    <property type="entry name" value="Hsp_HslJ-like"/>
</dbReference>
<dbReference type="PROSITE" id="PS51257">
    <property type="entry name" value="PROKAR_LIPOPROTEIN"/>
    <property type="match status" value="1"/>
</dbReference>
<feature type="domain" description="DUF306" evidence="2">
    <location>
        <begin position="49"/>
        <end position="160"/>
    </location>
</feature>
<evidence type="ECO:0000259" key="2">
    <source>
        <dbReference type="Pfam" id="PF03724"/>
    </source>
</evidence>
<feature type="chain" id="PRO_5026691722" evidence="1">
    <location>
        <begin position="25"/>
        <end position="174"/>
    </location>
</feature>
<protein>
    <submittedName>
        <fullName evidence="3">META domain-containing protein</fullName>
    </submittedName>
</protein>
<evidence type="ECO:0000256" key="1">
    <source>
        <dbReference type="SAM" id="SignalP"/>
    </source>
</evidence>
<organism evidence="3">
    <name type="scientific">Faucicola osloensis</name>
    <name type="common">Moraxella osloensis</name>
    <dbReference type="NCBI Taxonomy" id="34062"/>
    <lineage>
        <taxon>Bacteria</taxon>
        <taxon>Pseudomonadati</taxon>
        <taxon>Pseudomonadota</taxon>
        <taxon>Gammaproteobacteria</taxon>
        <taxon>Moraxellales</taxon>
        <taxon>Moraxellaceae</taxon>
        <taxon>Faucicola</taxon>
    </lineage>
</organism>
<dbReference type="Gene3D" id="2.40.128.270">
    <property type="match status" value="1"/>
</dbReference>
<sequence>MKKCAKTYSLALSCLIAGTLVMTGCQTITSATSGVINPNQALTLPLADATLQNYRWQLVSVTDLSGKPTKPELFNQAKPLLVSFDKGRVSFDNTCNRMWGNYSLTHNNVLIKNIVSTRMMCMPESRMAFDAAAPSTLQGQFKLTQDSKGEPMLTVTDKSQISLFKAIANKAIAK</sequence>
<feature type="signal peptide" evidence="1">
    <location>
        <begin position="1"/>
        <end position="24"/>
    </location>
</feature>
<dbReference type="EMBL" id="CP047226">
    <property type="protein sequence ID" value="QHG10663.1"/>
    <property type="molecule type" value="Genomic_DNA"/>
</dbReference>
<dbReference type="PANTHER" id="PTHR35535:SF1">
    <property type="entry name" value="HEAT SHOCK PROTEIN HSLJ"/>
    <property type="match status" value="1"/>
</dbReference>